<reference evidence="5 6" key="1">
    <citation type="submission" date="2019-03" db="EMBL/GenBank/DDBJ databases">
        <title>Draft genome sequences of novel Actinobacteria.</title>
        <authorList>
            <person name="Sahin N."/>
            <person name="Ay H."/>
            <person name="Saygin H."/>
        </authorList>
    </citation>
    <scope>NUCLEOTIDE SEQUENCE [LARGE SCALE GENOMIC DNA]</scope>
    <source>
        <strain evidence="5 6">16K309</strain>
    </source>
</reference>
<protein>
    <submittedName>
        <fullName evidence="5">DUF1775 domain-containing protein</fullName>
    </submittedName>
</protein>
<feature type="chain" id="PRO_5020450977" evidence="3">
    <location>
        <begin position="32"/>
        <end position="307"/>
    </location>
</feature>
<feature type="domain" description="YncI copper-binding" evidence="4">
    <location>
        <begin position="33"/>
        <end position="169"/>
    </location>
</feature>
<dbReference type="EMBL" id="SMKS01000060">
    <property type="protein sequence ID" value="TDD01536.1"/>
    <property type="molecule type" value="Genomic_DNA"/>
</dbReference>
<keyword evidence="2" id="KW-1133">Transmembrane helix</keyword>
<evidence type="ECO:0000256" key="3">
    <source>
        <dbReference type="SAM" id="SignalP"/>
    </source>
</evidence>
<evidence type="ECO:0000259" key="4">
    <source>
        <dbReference type="Pfam" id="PF07987"/>
    </source>
</evidence>
<keyword evidence="2" id="KW-0472">Membrane</keyword>
<dbReference type="Pfam" id="PF07987">
    <property type="entry name" value="DUF1775"/>
    <property type="match status" value="1"/>
</dbReference>
<evidence type="ECO:0000256" key="1">
    <source>
        <dbReference type="SAM" id="MobiDB-lite"/>
    </source>
</evidence>
<sequence>MPCCPKTALYLVVAGVIAVDVAVLAPTQASASVSLVPDAIAEGGTRSIAVRVVNEDADAVTTRFELHFPRDPALLVDVTPVPGWTVTRRDRRADRPVRVDDRETSVVTDIITYSGGRVRPGSHQDFPLTMAPLPGNTSLVFAATQTFSDGRVLRWSAAATGAPTITIGDPTPQAPELTAPAVPEIGAGPMPPSADRAEAASVPPPAQASPAPDPQAIASASPPTERVLAGDPAVPQTDTSSRWKLLGLATALSVALLAAVGSLALRARRRERGDPDDLFAVFDDETAPAHEHDGGADSATVSEVTSR</sequence>
<dbReference type="OrthoDB" id="9810871at2"/>
<organism evidence="5 6">
    <name type="scientific">Saccharopolyspora terrae</name>
    <dbReference type="NCBI Taxonomy" id="2530384"/>
    <lineage>
        <taxon>Bacteria</taxon>
        <taxon>Bacillati</taxon>
        <taxon>Actinomycetota</taxon>
        <taxon>Actinomycetes</taxon>
        <taxon>Pseudonocardiales</taxon>
        <taxon>Pseudonocardiaceae</taxon>
        <taxon>Saccharopolyspora</taxon>
    </lineage>
</organism>
<dbReference type="InterPro" id="IPR038507">
    <property type="entry name" value="YcnI-like_sf"/>
</dbReference>
<dbReference type="Proteomes" id="UP000295674">
    <property type="component" value="Unassembled WGS sequence"/>
</dbReference>
<feature type="compositionally biased region" description="Pro residues" evidence="1">
    <location>
        <begin position="202"/>
        <end position="213"/>
    </location>
</feature>
<evidence type="ECO:0000313" key="5">
    <source>
        <dbReference type="EMBL" id="TDD01536.1"/>
    </source>
</evidence>
<keyword evidence="6" id="KW-1185">Reference proteome</keyword>
<feature type="region of interest" description="Disordered" evidence="1">
    <location>
        <begin position="162"/>
        <end position="238"/>
    </location>
</feature>
<gene>
    <name evidence="5" type="ORF">E1181_24975</name>
</gene>
<dbReference type="Gene3D" id="2.60.40.2230">
    <property type="entry name" value="Uncharacterised protein YcnI-like PF07987, DUF1775"/>
    <property type="match status" value="1"/>
</dbReference>
<feature type="signal peptide" evidence="3">
    <location>
        <begin position="1"/>
        <end position="31"/>
    </location>
</feature>
<feature type="transmembrane region" description="Helical" evidence="2">
    <location>
        <begin position="245"/>
        <end position="265"/>
    </location>
</feature>
<feature type="compositionally biased region" description="Low complexity" evidence="1">
    <location>
        <begin position="214"/>
        <end position="223"/>
    </location>
</feature>
<dbReference type="InterPro" id="IPR012533">
    <property type="entry name" value="YcnI-copper_dom"/>
</dbReference>
<evidence type="ECO:0000256" key="2">
    <source>
        <dbReference type="SAM" id="Phobius"/>
    </source>
</evidence>
<comment type="caution">
    <text evidence="5">The sequence shown here is derived from an EMBL/GenBank/DDBJ whole genome shotgun (WGS) entry which is preliminary data.</text>
</comment>
<keyword evidence="2" id="KW-0812">Transmembrane</keyword>
<dbReference type="AlphaFoldDB" id="A0A4V2Y9X8"/>
<name>A0A4V2Y9X8_9PSEU</name>
<accession>A0A4V2Y9X8</accession>
<feature type="region of interest" description="Disordered" evidence="1">
    <location>
        <begin position="283"/>
        <end position="307"/>
    </location>
</feature>
<proteinExistence type="predicted"/>
<keyword evidence="3" id="KW-0732">Signal</keyword>
<evidence type="ECO:0000313" key="6">
    <source>
        <dbReference type="Proteomes" id="UP000295674"/>
    </source>
</evidence>